<sequence length="240" mass="26400">MSGISQQSKKTVEQQMSTSLAILTIGVVPMCEVLPLLTEYIDEQHITHHSLLGQMQREDVMAEYGASPGDELLLTLLSDHQLAHVSRLKVERSLQSIVEVLDNQGFDVILLMSTASITRLTARNSILLEPIRIIPPLVASIVEGHQVGVIVPVAELLKAQTQKWQVLQTPPVYAVANPVEGSEQQLIDAGKYLLEQGADVLMLDCLGFHQRHRDLLQKSLDVPVLLSNVLIARLASELLA</sequence>
<evidence type="ECO:0000313" key="2">
    <source>
        <dbReference type="Proteomes" id="UP000019194"/>
    </source>
</evidence>
<proteinExistence type="predicted"/>
<dbReference type="AlphaFoldDB" id="A0A7G2IJX0"/>
<reference evidence="1 2" key="1">
    <citation type="submission" date="2013-10" db="EMBL/GenBank/DDBJ databases">
        <title>Antibiotic resistance diversity of beta-lactamase producers in the General Hospital Vienna.</title>
        <authorList>
            <person name="Barisic I."/>
            <person name="Mitteregger D."/>
            <person name="Hirschl A.M."/>
            <person name="Noehammer C."/>
            <person name="Wiesinger-Mayr H."/>
        </authorList>
    </citation>
    <scope>NUCLEOTIDE SEQUENCE [LARGE SCALE GENOMIC DNA]</scope>
    <source>
        <strain evidence="1 2">ISC11</strain>
    </source>
</reference>
<dbReference type="Proteomes" id="UP000019194">
    <property type="component" value="Unassembled WGS sequence"/>
</dbReference>
<dbReference type="NCBIfam" id="NF007788">
    <property type="entry name" value="PRK10481.1"/>
    <property type="match status" value="1"/>
</dbReference>
<evidence type="ECO:0000313" key="1">
    <source>
        <dbReference type="EMBL" id="CDL37495.1"/>
    </source>
</evidence>
<name>A0A7G2IJX0_CITFR</name>
<organism evidence="1 2">
    <name type="scientific">Citrobacter freundii</name>
    <dbReference type="NCBI Taxonomy" id="546"/>
    <lineage>
        <taxon>Bacteria</taxon>
        <taxon>Pseudomonadati</taxon>
        <taxon>Pseudomonadota</taxon>
        <taxon>Gammaproteobacteria</taxon>
        <taxon>Enterobacterales</taxon>
        <taxon>Enterobacteriaceae</taxon>
        <taxon>Citrobacter</taxon>
        <taxon>Citrobacter freundii complex</taxon>
    </lineage>
</organism>
<dbReference type="EMBL" id="CBWP010000028">
    <property type="protein sequence ID" value="CDL37495.1"/>
    <property type="molecule type" value="Genomic_DNA"/>
</dbReference>
<protein>
    <submittedName>
        <fullName evidence="1">AroM protein</fullName>
    </submittedName>
</protein>
<dbReference type="InterPro" id="IPR010843">
    <property type="entry name" value="Uncharacterised_AroM"/>
</dbReference>
<dbReference type="Pfam" id="PF07302">
    <property type="entry name" value="AroM"/>
    <property type="match status" value="1"/>
</dbReference>
<comment type="caution">
    <text evidence="1">The sequence shown here is derived from an EMBL/GenBank/DDBJ whole genome shotgun (WGS) entry which is preliminary data.</text>
</comment>
<accession>A0A7G2IJX0</accession>